<sequence length="516" mass="58084">MARPTPALRQWLNLRRSLSSTHFHVQKCPANSSLSRAKLPTTATVTSDGDSCSRQFFHSGARTLAKARQSSAKPAPALQRKRRDLEAGRGAALPASGGRGTLDGKGFFMQAIEVDDELLVREFLESADSMYDAASADGLLPGIGLHTFKDVVVKIFRGMDGPPNPRMIQSISKDVDAVYRIGIVGCTVGPTTTEWLTTSCALAGARAAIVLIQARLVKWTHSTPQSKWTDAVKRFSDEGYPPAMMLHAKILGMRGQYQEAFELMEQRVLPFLTPTRRRPPLFNDITLDGSFESPYRLYALLHASYDDAFDSPESRRKADEATRVAALEYNDRMAMVEYASIMMNEKKLDDYEKAMTKAAMLGSKQAVLYIANFYYQVFHGRYPTLAERRDSTKPEGQTDKPSSETQDQPRSSNPYLLIVHWITSFFNQGIERETYRDLAKHWYTLGHTYRIPQASFMLALMAHEKGVALENNVFLEAECAYLLENQLIGPKFEELKDNWYNPHFVPRLSVQMLAVR</sequence>
<dbReference type="AlphaFoldDB" id="A0A8J8WIJ6"/>
<feature type="region of interest" description="Disordered" evidence="1">
    <location>
        <begin position="67"/>
        <end position="97"/>
    </location>
</feature>
<accession>A0A8J8WIJ6</accession>
<organism evidence="2 3">
    <name type="scientific">Penicillium ucsense</name>
    <dbReference type="NCBI Taxonomy" id="2839758"/>
    <lineage>
        <taxon>Eukaryota</taxon>
        <taxon>Fungi</taxon>
        <taxon>Dikarya</taxon>
        <taxon>Ascomycota</taxon>
        <taxon>Pezizomycotina</taxon>
        <taxon>Eurotiomycetes</taxon>
        <taxon>Eurotiomycetidae</taxon>
        <taxon>Eurotiales</taxon>
        <taxon>Aspergillaceae</taxon>
        <taxon>Penicillium</taxon>
    </lineage>
</organism>
<feature type="region of interest" description="Disordered" evidence="1">
    <location>
        <begin position="386"/>
        <end position="411"/>
    </location>
</feature>
<dbReference type="EMBL" id="WIWV01000066">
    <property type="protein sequence ID" value="KAF7715142.1"/>
    <property type="molecule type" value="Genomic_DNA"/>
</dbReference>
<name>A0A8J8WIJ6_9EURO</name>
<comment type="caution">
    <text evidence="2">The sequence shown here is derived from an EMBL/GenBank/DDBJ whole genome shotgun (WGS) entry which is preliminary data.</text>
</comment>
<evidence type="ECO:0000256" key="1">
    <source>
        <dbReference type="SAM" id="MobiDB-lite"/>
    </source>
</evidence>
<dbReference type="Gene3D" id="1.25.40.10">
    <property type="entry name" value="Tetratricopeptide repeat domain"/>
    <property type="match status" value="1"/>
</dbReference>
<evidence type="ECO:0000313" key="3">
    <source>
        <dbReference type="Proteomes" id="UP000631181"/>
    </source>
</evidence>
<evidence type="ECO:0000313" key="2">
    <source>
        <dbReference type="EMBL" id="KAF7715142.1"/>
    </source>
</evidence>
<reference evidence="2" key="1">
    <citation type="journal article" date="2020" name="Front. Microbiol.">
        <title>Gene regulatory networks of Penicillium echinulatum 2HH and Penicillium oxalicum 114-2 inferred by a computational biology approach.</title>
        <authorList>
            <person name="Lenz A.R."/>
            <person name="Galan-Vasquez E."/>
            <person name="Balbinot E."/>
            <person name="De Abreu F.P."/>
            <person name="De Oliveira N.S."/>
            <person name="Da Rosa L.O."/>
            <person name="De Avila E Silva S."/>
            <person name="Camassola M."/>
            <person name="Dillon A.J.P."/>
            <person name="Perez-Rueda E."/>
        </authorList>
    </citation>
    <scope>NUCLEOTIDE SEQUENCE</scope>
    <source>
        <strain evidence="2">S1M29</strain>
    </source>
</reference>
<gene>
    <name evidence="2" type="ORF">PECM_007314</name>
</gene>
<dbReference type="SUPFAM" id="SSF81901">
    <property type="entry name" value="HCP-like"/>
    <property type="match status" value="1"/>
</dbReference>
<dbReference type="InterPro" id="IPR011990">
    <property type="entry name" value="TPR-like_helical_dom_sf"/>
</dbReference>
<proteinExistence type="predicted"/>
<dbReference type="Proteomes" id="UP000631181">
    <property type="component" value="Unassembled WGS sequence"/>
</dbReference>
<dbReference type="OrthoDB" id="250175at2759"/>
<feature type="compositionally biased region" description="Basic and acidic residues" evidence="1">
    <location>
        <begin position="386"/>
        <end position="402"/>
    </location>
</feature>
<protein>
    <submittedName>
        <fullName evidence="2">Uncharacterized protein</fullName>
    </submittedName>
</protein>
<keyword evidence="3" id="KW-1185">Reference proteome</keyword>